<gene>
    <name evidence="2" type="ORF">E5222_05885</name>
</gene>
<dbReference type="OrthoDB" id="9791347at2"/>
<evidence type="ECO:0000313" key="2">
    <source>
        <dbReference type="EMBL" id="TIX51961.1"/>
    </source>
</evidence>
<evidence type="ECO:0000259" key="1">
    <source>
        <dbReference type="Pfam" id="PF01878"/>
    </source>
</evidence>
<proteinExistence type="predicted"/>
<dbReference type="Pfam" id="PF01878">
    <property type="entry name" value="EVE"/>
    <property type="match status" value="1"/>
</dbReference>
<accession>A0A4T3F540</accession>
<dbReference type="SUPFAM" id="SSF88697">
    <property type="entry name" value="PUA domain-like"/>
    <property type="match status" value="1"/>
</dbReference>
<dbReference type="PANTHER" id="PTHR14087">
    <property type="entry name" value="THYMOCYTE NUCLEAR PROTEIN 1"/>
    <property type="match status" value="1"/>
</dbReference>
<comment type="caution">
    <text evidence="2">The sequence shown here is derived from an EMBL/GenBank/DDBJ whole genome shotgun (WGS) entry which is preliminary data.</text>
</comment>
<organism evidence="2 3">
    <name type="scientific">Alteraurantiacibacter aquimixticola</name>
    <dbReference type="NCBI Taxonomy" id="2489173"/>
    <lineage>
        <taxon>Bacteria</taxon>
        <taxon>Pseudomonadati</taxon>
        <taxon>Pseudomonadota</taxon>
        <taxon>Alphaproteobacteria</taxon>
        <taxon>Sphingomonadales</taxon>
        <taxon>Erythrobacteraceae</taxon>
        <taxon>Alteraurantiacibacter</taxon>
    </lineage>
</organism>
<dbReference type="Gene3D" id="3.10.590.10">
    <property type="entry name" value="ph1033 like domains"/>
    <property type="match status" value="1"/>
</dbReference>
<evidence type="ECO:0000313" key="3">
    <source>
        <dbReference type="Proteomes" id="UP000309389"/>
    </source>
</evidence>
<name>A0A4T3F540_9SPHN</name>
<dbReference type="InterPro" id="IPR052181">
    <property type="entry name" value="5hmC_binding"/>
</dbReference>
<dbReference type="EMBL" id="SSHH01000001">
    <property type="protein sequence ID" value="TIX51961.1"/>
    <property type="molecule type" value="Genomic_DNA"/>
</dbReference>
<dbReference type="InterPro" id="IPR047197">
    <property type="entry name" value="THYN1-like_EVE"/>
</dbReference>
<dbReference type="Proteomes" id="UP000309389">
    <property type="component" value="Unassembled WGS sequence"/>
</dbReference>
<dbReference type="PANTHER" id="PTHR14087:SF8">
    <property type="entry name" value="OS03G0676100 PROTEIN"/>
    <property type="match status" value="1"/>
</dbReference>
<sequence>MARFWLMKSEPNKYSWDDLVRDGETVWDGVRNHRASNNMRDMQVAEQAFLYHSVKGKEVVGIMEISRNGITDPTDPDGKWATVYVKPVRKLERPVTLAEIKADPKLEGIELVRLGRLSVAELTEKEFDYICKLASKPA</sequence>
<dbReference type="CDD" id="cd21133">
    <property type="entry name" value="EVE"/>
    <property type="match status" value="1"/>
</dbReference>
<dbReference type="AlphaFoldDB" id="A0A4T3F540"/>
<reference evidence="2 3" key="1">
    <citation type="submission" date="2019-04" db="EMBL/GenBank/DDBJ databases">
        <title>Altererythrobacter aquimixticola sp. nov., isolated from sediment of junction between the ocean and a freshwater spring.</title>
        <authorList>
            <person name="Yoon J.-H."/>
        </authorList>
    </citation>
    <scope>NUCLEOTIDE SEQUENCE [LARGE SCALE GENOMIC DNA]</scope>
    <source>
        <strain evidence="2 3">SSKS-13</strain>
    </source>
</reference>
<dbReference type="InterPro" id="IPR015947">
    <property type="entry name" value="PUA-like_sf"/>
</dbReference>
<dbReference type="InterPro" id="IPR002740">
    <property type="entry name" value="EVE_domain"/>
</dbReference>
<protein>
    <submittedName>
        <fullName evidence="2">EVE domain-containing protein</fullName>
    </submittedName>
</protein>
<keyword evidence="3" id="KW-1185">Reference proteome</keyword>
<feature type="domain" description="EVE" evidence="1">
    <location>
        <begin position="3"/>
        <end position="133"/>
    </location>
</feature>